<dbReference type="SUPFAM" id="SSF57184">
    <property type="entry name" value="Growth factor receptor domain"/>
    <property type="match status" value="1"/>
</dbReference>
<name>K1QQP2_MAGGI</name>
<dbReference type="InterPro" id="IPR009030">
    <property type="entry name" value="Growth_fac_rcpt_cys_sf"/>
</dbReference>
<organism evidence="2">
    <name type="scientific">Magallana gigas</name>
    <name type="common">Pacific oyster</name>
    <name type="synonym">Crassostrea gigas</name>
    <dbReference type="NCBI Taxonomy" id="29159"/>
    <lineage>
        <taxon>Eukaryota</taxon>
        <taxon>Metazoa</taxon>
        <taxon>Spiralia</taxon>
        <taxon>Lophotrochozoa</taxon>
        <taxon>Mollusca</taxon>
        <taxon>Bivalvia</taxon>
        <taxon>Autobranchia</taxon>
        <taxon>Pteriomorphia</taxon>
        <taxon>Ostreida</taxon>
        <taxon>Ostreoidea</taxon>
        <taxon>Ostreidae</taxon>
        <taxon>Magallana</taxon>
    </lineage>
</organism>
<keyword evidence="2" id="KW-0675">Receptor</keyword>
<dbReference type="InterPro" id="IPR042635">
    <property type="entry name" value="MEGF10/SREC1/2-like"/>
</dbReference>
<keyword evidence="2" id="KW-0418">Kinase</keyword>
<keyword evidence="1" id="KW-0245">EGF-like domain</keyword>
<protein>
    <submittedName>
        <fullName evidence="2">Tyrosine-protein kinase receptor Tie-1</fullName>
    </submittedName>
</protein>
<dbReference type="EMBL" id="JH816734">
    <property type="protein sequence ID" value="EKC39292.1"/>
    <property type="molecule type" value="Genomic_DNA"/>
</dbReference>
<gene>
    <name evidence="2" type="ORF">CGI_10024460</name>
</gene>
<dbReference type="HOGENOM" id="CLU_1143511_0_0_1"/>
<proteinExistence type="predicted"/>
<reference evidence="2" key="1">
    <citation type="journal article" date="2012" name="Nature">
        <title>The oyster genome reveals stress adaptation and complexity of shell formation.</title>
        <authorList>
            <person name="Zhang G."/>
            <person name="Fang X."/>
            <person name="Guo X."/>
            <person name="Li L."/>
            <person name="Luo R."/>
            <person name="Xu F."/>
            <person name="Yang P."/>
            <person name="Zhang L."/>
            <person name="Wang X."/>
            <person name="Qi H."/>
            <person name="Xiong Z."/>
            <person name="Que H."/>
            <person name="Xie Y."/>
            <person name="Holland P.W."/>
            <person name="Paps J."/>
            <person name="Zhu Y."/>
            <person name="Wu F."/>
            <person name="Chen Y."/>
            <person name="Wang J."/>
            <person name="Peng C."/>
            <person name="Meng J."/>
            <person name="Yang L."/>
            <person name="Liu J."/>
            <person name="Wen B."/>
            <person name="Zhang N."/>
            <person name="Huang Z."/>
            <person name="Zhu Q."/>
            <person name="Feng Y."/>
            <person name="Mount A."/>
            <person name="Hedgecock D."/>
            <person name="Xu Z."/>
            <person name="Liu Y."/>
            <person name="Domazet-Loso T."/>
            <person name="Du Y."/>
            <person name="Sun X."/>
            <person name="Zhang S."/>
            <person name="Liu B."/>
            <person name="Cheng P."/>
            <person name="Jiang X."/>
            <person name="Li J."/>
            <person name="Fan D."/>
            <person name="Wang W."/>
            <person name="Fu W."/>
            <person name="Wang T."/>
            <person name="Wang B."/>
            <person name="Zhang J."/>
            <person name="Peng Z."/>
            <person name="Li Y."/>
            <person name="Li N."/>
            <person name="Wang J."/>
            <person name="Chen M."/>
            <person name="He Y."/>
            <person name="Tan F."/>
            <person name="Song X."/>
            <person name="Zheng Q."/>
            <person name="Huang R."/>
            <person name="Yang H."/>
            <person name="Du X."/>
            <person name="Chen L."/>
            <person name="Yang M."/>
            <person name="Gaffney P.M."/>
            <person name="Wang S."/>
            <person name="Luo L."/>
            <person name="She Z."/>
            <person name="Ming Y."/>
            <person name="Huang W."/>
            <person name="Zhang S."/>
            <person name="Huang B."/>
            <person name="Zhang Y."/>
            <person name="Qu T."/>
            <person name="Ni P."/>
            <person name="Miao G."/>
            <person name="Wang J."/>
            <person name="Wang Q."/>
            <person name="Steinberg C.E."/>
            <person name="Wang H."/>
            <person name="Li N."/>
            <person name="Qian L."/>
            <person name="Zhang G."/>
            <person name="Li Y."/>
            <person name="Yang H."/>
            <person name="Liu X."/>
            <person name="Wang J."/>
            <person name="Yin Y."/>
            <person name="Wang J."/>
        </authorList>
    </citation>
    <scope>NUCLEOTIDE SEQUENCE [LARGE SCALE GENOMIC DNA]</scope>
    <source>
        <strain evidence="2">05x7-T-G4-1.051#20</strain>
    </source>
</reference>
<dbReference type="Gene3D" id="2.170.300.10">
    <property type="entry name" value="Tie2 ligand-binding domain superfamily"/>
    <property type="match status" value="1"/>
</dbReference>
<sequence>MAERKPQIKNASKKNETQSQINEFDMYDLPNAKSECSSYEYGQNCLNRCSSHCYNNETCDTFFGNCSRCADGYQDAKCDKTCRDGTFGSGCKFICSGNCENNNTCDRTNGACSNCAPGWENQYCNKKLKAFHKGREVLLVLEKDVGPALVSACDYTDAMYLAKASDIVRREMFTEHPAFSGHFNRDYIVDSVPRCLVEFVSMIEHGPDIKSQIENGLTKSDFAIAQLLYFNSHRKETKTPKKT</sequence>
<dbReference type="PANTHER" id="PTHR24043:SF8">
    <property type="entry name" value="EGF-LIKE DOMAIN-CONTAINING PROTEIN"/>
    <property type="match status" value="1"/>
</dbReference>
<evidence type="ECO:0000313" key="2">
    <source>
        <dbReference type="EMBL" id="EKC39292.1"/>
    </source>
</evidence>
<dbReference type="GO" id="GO:0016301">
    <property type="term" value="F:kinase activity"/>
    <property type="evidence" value="ECO:0007669"/>
    <property type="project" value="UniProtKB-KW"/>
</dbReference>
<dbReference type="GO" id="GO:0005044">
    <property type="term" value="F:scavenger receptor activity"/>
    <property type="evidence" value="ECO:0007669"/>
    <property type="project" value="InterPro"/>
</dbReference>
<dbReference type="InParanoid" id="K1QQP2"/>
<dbReference type="PANTHER" id="PTHR24043">
    <property type="entry name" value="SCAVENGER RECEPTOR CLASS F"/>
    <property type="match status" value="1"/>
</dbReference>
<evidence type="ECO:0000256" key="1">
    <source>
        <dbReference type="ARBA" id="ARBA00022536"/>
    </source>
</evidence>
<keyword evidence="2" id="KW-0808">Transferase</keyword>
<accession>K1QQP2</accession>
<dbReference type="AlphaFoldDB" id="K1QQP2"/>